<evidence type="ECO:0000256" key="1">
    <source>
        <dbReference type="SAM" id="MobiDB-lite"/>
    </source>
</evidence>
<dbReference type="EMBL" id="ATMH01001408">
    <property type="protein sequence ID" value="EPY34694.1"/>
    <property type="molecule type" value="Genomic_DNA"/>
</dbReference>
<feature type="region of interest" description="Disordered" evidence="1">
    <location>
        <begin position="309"/>
        <end position="334"/>
    </location>
</feature>
<organism evidence="4 5">
    <name type="scientific">Strigomonas culicis</name>
    <dbReference type="NCBI Taxonomy" id="28005"/>
    <lineage>
        <taxon>Eukaryota</taxon>
        <taxon>Discoba</taxon>
        <taxon>Euglenozoa</taxon>
        <taxon>Kinetoplastea</taxon>
        <taxon>Metakinetoplastina</taxon>
        <taxon>Trypanosomatida</taxon>
        <taxon>Trypanosomatidae</taxon>
        <taxon>Strigomonadinae</taxon>
        <taxon>Strigomonas</taxon>
    </lineage>
</organism>
<evidence type="ECO:0000313" key="4">
    <source>
        <dbReference type="EMBL" id="EPY34694.1"/>
    </source>
</evidence>
<gene>
    <name evidence="4" type="ORF">STCU_01408</name>
</gene>
<dbReference type="OrthoDB" id="278124at2759"/>
<comment type="caution">
    <text evidence="4">The sequence shown here is derived from an EMBL/GenBank/DDBJ whole genome shotgun (WGS) entry which is preliminary data.</text>
</comment>
<feature type="domain" description="WW" evidence="3">
    <location>
        <begin position="180"/>
        <end position="213"/>
    </location>
</feature>
<dbReference type="InterPro" id="IPR001202">
    <property type="entry name" value="WW_dom"/>
</dbReference>
<dbReference type="AlphaFoldDB" id="S9V111"/>
<keyword evidence="2" id="KW-0812">Transmembrane</keyword>
<evidence type="ECO:0000256" key="2">
    <source>
        <dbReference type="SAM" id="Phobius"/>
    </source>
</evidence>
<dbReference type="PROSITE" id="PS50020">
    <property type="entry name" value="WW_DOMAIN_2"/>
    <property type="match status" value="1"/>
</dbReference>
<keyword evidence="5" id="KW-1185">Reference proteome</keyword>
<keyword evidence="2" id="KW-0472">Membrane</keyword>
<dbReference type="Proteomes" id="UP000015354">
    <property type="component" value="Unassembled WGS sequence"/>
</dbReference>
<name>S9V111_9TRYP</name>
<evidence type="ECO:0000259" key="3">
    <source>
        <dbReference type="PROSITE" id="PS50020"/>
    </source>
</evidence>
<reference evidence="4 5" key="1">
    <citation type="journal article" date="2013" name="PLoS ONE">
        <title>Predicting the Proteins of Angomonas deanei, Strigomonas culicis and Their Respective Endosymbionts Reveals New Aspects of the Trypanosomatidae Family.</title>
        <authorList>
            <person name="Motta M.C."/>
            <person name="Martins A.C."/>
            <person name="de Souza S.S."/>
            <person name="Catta-Preta C.M."/>
            <person name="Silva R."/>
            <person name="Klein C.C."/>
            <person name="de Almeida L.G."/>
            <person name="de Lima Cunha O."/>
            <person name="Ciapina L.P."/>
            <person name="Brocchi M."/>
            <person name="Colabardini A.C."/>
            <person name="de Araujo Lima B."/>
            <person name="Machado C.R."/>
            <person name="de Almeida Soares C.M."/>
            <person name="Probst C.M."/>
            <person name="de Menezes C.B."/>
            <person name="Thompson C.E."/>
            <person name="Bartholomeu D.C."/>
            <person name="Gradia D.F."/>
            <person name="Pavoni D.P."/>
            <person name="Grisard E.C."/>
            <person name="Fantinatti-Garboggini F."/>
            <person name="Marchini F.K."/>
            <person name="Rodrigues-Luiz G.F."/>
            <person name="Wagner G."/>
            <person name="Goldman G.H."/>
            <person name="Fietto J.L."/>
            <person name="Elias M.C."/>
            <person name="Goldman M.H."/>
            <person name="Sagot M.F."/>
            <person name="Pereira M."/>
            <person name="Stoco P.H."/>
            <person name="de Mendonca-Neto R.P."/>
            <person name="Teixeira S.M."/>
            <person name="Maciel T.E."/>
            <person name="de Oliveira Mendes T.A."/>
            <person name="Urmenyi T.P."/>
            <person name="de Souza W."/>
            <person name="Schenkman S."/>
            <person name="de Vasconcelos A.T."/>
        </authorList>
    </citation>
    <scope>NUCLEOTIDE SEQUENCE [LARGE SCALE GENOMIC DNA]</scope>
</reference>
<feature type="compositionally biased region" description="Low complexity" evidence="1">
    <location>
        <begin position="324"/>
        <end position="334"/>
    </location>
</feature>
<feature type="transmembrane region" description="Helical" evidence="2">
    <location>
        <begin position="69"/>
        <end position="87"/>
    </location>
</feature>
<protein>
    <recommendedName>
        <fullName evidence="3">WW domain-containing protein</fullName>
    </recommendedName>
</protein>
<keyword evidence="2" id="KW-1133">Transmembrane helix</keyword>
<evidence type="ECO:0000313" key="5">
    <source>
        <dbReference type="Proteomes" id="UP000015354"/>
    </source>
</evidence>
<sequence>MTESSQSLLATDAPVASLAGSSGGPAIRGTGLAMEELQRMGGFRVWRRDLYQADSLSEASSVFFRVVPYWVPAAAVLGSLGLYYMVFRTRMFVSRWRKAERLRAERRYDLLENLRGVSTSMPVGSAVALGDDDDAEEEEEERDETQVSMRDVDEFRSSLGIRLPRDEDLLGMVERMLFVDPIPDGWVLYRTSAGVIRFMNLNTQELFFFPPNKRKEKAHIESELHSRNRQVLESKYNFYYDDEGMNAASLSHQEGSSMVMSGPDGSATARSQIDFEGGQPADEDDTQESTFKRLFHYFVEKEQRRIDEDVARSRGGATGRGRRLAQGAGDAAGR</sequence>
<accession>S9V111</accession>
<feature type="region of interest" description="Disordered" evidence="1">
    <location>
        <begin position="253"/>
        <end position="288"/>
    </location>
</feature>
<proteinExistence type="predicted"/>